<dbReference type="AlphaFoldDB" id="A0A1W1X1H1"/>
<evidence type="ECO:0008006" key="3">
    <source>
        <dbReference type="Google" id="ProtNLM"/>
    </source>
</evidence>
<protein>
    <recommendedName>
        <fullName evidence="3">Transposase DDE domain-containing protein</fullName>
    </recommendedName>
</protein>
<sequence length="110" mass="11655">MARSPIKVKHGKESLVSHSGLVLVGDLLEATELKQRPAQTDIYCDQRKFTHADIAFAMAGLISVGKPHYDAIESFRSNPGFFNNALGISDCPSSTTLAPEIGTVGGAADP</sequence>
<reference evidence="1 2" key="1">
    <citation type="submission" date="2017-04" db="EMBL/GenBank/DDBJ databases">
        <authorList>
            <person name="Afonso C.L."/>
            <person name="Miller P.J."/>
            <person name="Scott M.A."/>
            <person name="Spackman E."/>
            <person name="Goraichik I."/>
            <person name="Dimitrov K.M."/>
            <person name="Suarez D.L."/>
            <person name="Swayne D.E."/>
        </authorList>
    </citation>
    <scope>NUCLEOTIDE SEQUENCE [LARGE SCALE GENOMIC DNA]</scope>
    <source>
        <strain evidence="1 2">DSM 13146</strain>
    </source>
</reference>
<dbReference type="RefSeq" id="WP_084055858.1">
    <property type="nucleotide sequence ID" value="NZ_FWXF01000001.1"/>
</dbReference>
<dbReference type="STRING" id="1121390.SAMN02746041_00401"/>
<organism evidence="1 2">
    <name type="scientific">Desulfacinum hydrothermale DSM 13146</name>
    <dbReference type="NCBI Taxonomy" id="1121390"/>
    <lineage>
        <taxon>Bacteria</taxon>
        <taxon>Pseudomonadati</taxon>
        <taxon>Thermodesulfobacteriota</taxon>
        <taxon>Syntrophobacteria</taxon>
        <taxon>Syntrophobacterales</taxon>
        <taxon>Syntrophobacteraceae</taxon>
        <taxon>Desulfacinum</taxon>
    </lineage>
</organism>
<keyword evidence="2" id="KW-1185">Reference proteome</keyword>
<evidence type="ECO:0000313" key="2">
    <source>
        <dbReference type="Proteomes" id="UP000192783"/>
    </source>
</evidence>
<dbReference type="Proteomes" id="UP000192783">
    <property type="component" value="Unassembled WGS sequence"/>
</dbReference>
<dbReference type="EMBL" id="FWXF01000001">
    <property type="protein sequence ID" value="SMC17816.1"/>
    <property type="molecule type" value="Genomic_DNA"/>
</dbReference>
<proteinExistence type="predicted"/>
<accession>A0A1W1X1H1</accession>
<name>A0A1W1X1H1_9BACT</name>
<gene>
    <name evidence="1" type="ORF">SAMN02746041_00401</name>
</gene>
<evidence type="ECO:0000313" key="1">
    <source>
        <dbReference type="EMBL" id="SMC17816.1"/>
    </source>
</evidence>